<dbReference type="Pfam" id="PF14856">
    <property type="entry name" value="Hce2"/>
    <property type="match status" value="1"/>
</dbReference>
<evidence type="ECO:0000256" key="1">
    <source>
        <dbReference type="SAM" id="SignalP"/>
    </source>
</evidence>
<dbReference type="Proteomes" id="UP001430848">
    <property type="component" value="Unassembled WGS sequence"/>
</dbReference>
<keyword evidence="4" id="KW-1185">Reference proteome</keyword>
<gene>
    <name evidence="3" type="ORF">SLS63_001431</name>
</gene>
<accession>A0ABR1PMX1</accession>
<feature type="chain" id="PRO_5045122350" description="Ecp2 effector protein-like domain-containing protein" evidence="1">
    <location>
        <begin position="20"/>
        <end position="170"/>
    </location>
</feature>
<evidence type="ECO:0000313" key="4">
    <source>
        <dbReference type="Proteomes" id="UP001430848"/>
    </source>
</evidence>
<proteinExistence type="predicted"/>
<reference evidence="3 4" key="1">
    <citation type="submission" date="2024-02" db="EMBL/GenBank/DDBJ databases">
        <title>De novo assembly and annotation of 12 fungi associated with fruit tree decline syndrome in Ontario, Canada.</title>
        <authorList>
            <person name="Sulman M."/>
            <person name="Ellouze W."/>
            <person name="Ilyukhin E."/>
        </authorList>
    </citation>
    <scope>NUCLEOTIDE SEQUENCE [LARGE SCALE GENOMIC DNA]</scope>
    <source>
        <strain evidence="3 4">M169</strain>
    </source>
</reference>
<evidence type="ECO:0000259" key="2">
    <source>
        <dbReference type="Pfam" id="PF14856"/>
    </source>
</evidence>
<protein>
    <recommendedName>
        <fullName evidence="2">Ecp2 effector protein-like domain-containing protein</fullName>
    </recommendedName>
</protein>
<dbReference type="InterPro" id="IPR029226">
    <property type="entry name" value="Ecp2-like"/>
</dbReference>
<feature type="domain" description="Ecp2 effector protein-like" evidence="2">
    <location>
        <begin position="41"/>
        <end position="147"/>
    </location>
</feature>
<keyword evidence="1" id="KW-0732">Signal</keyword>
<comment type="caution">
    <text evidence="3">The sequence shown here is derived from an EMBL/GenBank/DDBJ whole genome shotgun (WGS) entry which is preliminary data.</text>
</comment>
<name>A0ABR1PMX1_DIAER</name>
<dbReference type="EMBL" id="JAKNSF020000003">
    <property type="protein sequence ID" value="KAK7740231.1"/>
    <property type="molecule type" value="Genomic_DNA"/>
</dbReference>
<evidence type="ECO:0000313" key="3">
    <source>
        <dbReference type="EMBL" id="KAK7740231.1"/>
    </source>
</evidence>
<sequence>MSFKIILASLALLVMVCLGVDPQYQKPNIAYPVWETVPSNHCGSSSFAYFGTKDKMVPIADCNNLLAQWDHAHFTYELSRWVNSTALADHFFVLGTNGSCQFALKRLDGLDNTILLGDQDMKDLVHSAIASSHDGVAFETVEGQMNCDSDAGNGGEVNFEWTLRTPGSTN</sequence>
<feature type="signal peptide" evidence="1">
    <location>
        <begin position="1"/>
        <end position="19"/>
    </location>
</feature>
<organism evidence="3 4">
    <name type="scientific">Diaporthe eres</name>
    <name type="common">Phomopsis oblonga</name>
    <dbReference type="NCBI Taxonomy" id="83184"/>
    <lineage>
        <taxon>Eukaryota</taxon>
        <taxon>Fungi</taxon>
        <taxon>Dikarya</taxon>
        <taxon>Ascomycota</taxon>
        <taxon>Pezizomycotina</taxon>
        <taxon>Sordariomycetes</taxon>
        <taxon>Sordariomycetidae</taxon>
        <taxon>Diaporthales</taxon>
        <taxon>Diaporthaceae</taxon>
        <taxon>Diaporthe</taxon>
        <taxon>Diaporthe eres species complex</taxon>
    </lineage>
</organism>